<dbReference type="STRING" id="644352.J3NGI1"/>
<evidence type="ECO:0000313" key="3">
    <source>
        <dbReference type="EnsemblFungi" id="EJT80371"/>
    </source>
</evidence>
<dbReference type="PANTHER" id="PTHR43313:SF1">
    <property type="entry name" value="3BETA-HYDROXYSTEROID DEHYDROGENASE DHS-16"/>
    <property type="match status" value="1"/>
</dbReference>
<dbReference type="EnsemblFungi" id="EJT80371">
    <property type="protein sequence ID" value="EJT80371"/>
    <property type="gene ID" value="GGTG_00371"/>
</dbReference>
<dbReference type="RefSeq" id="XP_009216380.1">
    <property type="nucleotide sequence ID" value="XM_009218116.1"/>
</dbReference>
<dbReference type="Pfam" id="PF08643">
    <property type="entry name" value="DUF1776"/>
    <property type="match status" value="1"/>
</dbReference>
<organism evidence="2">
    <name type="scientific">Gaeumannomyces tritici (strain R3-111a-1)</name>
    <name type="common">Wheat and barley take-all root rot fungus</name>
    <name type="synonym">Gaeumannomyces graminis var. tritici</name>
    <dbReference type="NCBI Taxonomy" id="644352"/>
    <lineage>
        <taxon>Eukaryota</taxon>
        <taxon>Fungi</taxon>
        <taxon>Dikarya</taxon>
        <taxon>Ascomycota</taxon>
        <taxon>Pezizomycotina</taxon>
        <taxon>Sordariomycetes</taxon>
        <taxon>Sordariomycetidae</taxon>
        <taxon>Magnaporthales</taxon>
        <taxon>Magnaporthaceae</taxon>
        <taxon>Gaeumannomyces</taxon>
    </lineage>
</organism>
<name>J3NGI1_GAET3</name>
<dbReference type="eggNOG" id="ENOG502QWSS">
    <property type="taxonomic scope" value="Eukaryota"/>
</dbReference>
<reference evidence="2" key="2">
    <citation type="submission" date="2010-07" db="EMBL/GenBank/DDBJ databases">
        <authorList>
            <consortium name="The Broad Institute Genome Sequencing Platform"/>
            <consortium name="Broad Institute Genome Sequencing Center for Infectious Disease"/>
            <person name="Ma L.-J."/>
            <person name="Dead R."/>
            <person name="Young S."/>
            <person name="Zeng Q."/>
            <person name="Koehrsen M."/>
            <person name="Alvarado L."/>
            <person name="Berlin A."/>
            <person name="Chapman S.B."/>
            <person name="Chen Z."/>
            <person name="Freedman E."/>
            <person name="Gellesch M."/>
            <person name="Goldberg J."/>
            <person name="Griggs A."/>
            <person name="Gujja S."/>
            <person name="Heilman E.R."/>
            <person name="Heiman D."/>
            <person name="Hepburn T."/>
            <person name="Howarth C."/>
            <person name="Jen D."/>
            <person name="Larson L."/>
            <person name="Mehta T."/>
            <person name="Neiman D."/>
            <person name="Pearson M."/>
            <person name="Roberts A."/>
            <person name="Saif S."/>
            <person name="Shea T."/>
            <person name="Shenoy N."/>
            <person name="Sisk P."/>
            <person name="Stolte C."/>
            <person name="Sykes S."/>
            <person name="Walk T."/>
            <person name="White J."/>
            <person name="Yandava C."/>
            <person name="Haas B."/>
            <person name="Nusbaum C."/>
            <person name="Birren B."/>
        </authorList>
    </citation>
    <scope>NUCLEOTIDE SEQUENCE</scope>
    <source>
        <strain evidence="2">R3-111a-1</strain>
    </source>
</reference>
<reference evidence="2" key="3">
    <citation type="submission" date="2010-09" db="EMBL/GenBank/DDBJ databases">
        <title>Annotation of Gaeumannomyces graminis var. tritici R3-111a-1.</title>
        <authorList>
            <consortium name="The Broad Institute Genome Sequencing Platform"/>
            <person name="Ma L.-J."/>
            <person name="Dead R."/>
            <person name="Young S.K."/>
            <person name="Zeng Q."/>
            <person name="Gargeya S."/>
            <person name="Fitzgerald M."/>
            <person name="Haas B."/>
            <person name="Abouelleil A."/>
            <person name="Alvarado L."/>
            <person name="Arachchi H.M."/>
            <person name="Berlin A."/>
            <person name="Brown A."/>
            <person name="Chapman S.B."/>
            <person name="Chen Z."/>
            <person name="Dunbar C."/>
            <person name="Freedman E."/>
            <person name="Gearin G."/>
            <person name="Gellesch M."/>
            <person name="Goldberg J."/>
            <person name="Griggs A."/>
            <person name="Gujja S."/>
            <person name="Heiman D."/>
            <person name="Howarth C."/>
            <person name="Larson L."/>
            <person name="Lui A."/>
            <person name="MacDonald P.J.P."/>
            <person name="Mehta T."/>
            <person name="Montmayeur A."/>
            <person name="Murphy C."/>
            <person name="Neiman D."/>
            <person name="Pearson M."/>
            <person name="Priest M."/>
            <person name="Roberts A."/>
            <person name="Saif S."/>
            <person name="Shea T."/>
            <person name="Shenoy N."/>
            <person name="Sisk P."/>
            <person name="Stolte C."/>
            <person name="Sykes S."/>
            <person name="Yandava C."/>
            <person name="Wortman J."/>
            <person name="Nusbaum C."/>
            <person name="Birren B."/>
        </authorList>
    </citation>
    <scope>NUCLEOTIDE SEQUENCE</scope>
    <source>
        <strain evidence="2">R3-111a-1</strain>
    </source>
</reference>
<accession>J3NGI1</accession>
<keyword evidence="4" id="KW-1185">Reference proteome</keyword>
<dbReference type="AlphaFoldDB" id="J3NGI1"/>
<dbReference type="SUPFAM" id="SSF51735">
    <property type="entry name" value="NAD(P)-binding Rossmann-fold domains"/>
    <property type="match status" value="1"/>
</dbReference>
<evidence type="ECO:0008006" key="5">
    <source>
        <dbReference type="Google" id="ProtNLM"/>
    </source>
</evidence>
<feature type="compositionally biased region" description="Low complexity" evidence="1">
    <location>
        <begin position="270"/>
        <end position="286"/>
    </location>
</feature>
<dbReference type="InterPro" id="IPR013952">
    <property type="entry name" value="DUF1776_fun"/>
</dbReference>
<dbReference type="Proteomes" id="UP000006039">
    <property type="component" value="Unassembled WGS sequence"/>
</dbReference>
<dbReference type="OrthoDB" id="5308060at2759"/>
<dbReference type="EMBL" id="GL385395">
    <property type="protein sequence ID" value="EJT80371.1"/>
    <property type="molecule type" value="Genomic_DNA"/>
</dbReference>
<reference evidence="3" key="5">
    <citation type="submission" date="2018-04" db="UniProtKB">
        <authorList>
            <consortium name="EnsemblFungi"/>
        </authorList>
    </citation>
    <scope>IDENTIFICATION</scope>
    <source>
        <strain evidence="3">R3-111a-1</strain>
    </source>
</reference>
<evidence type="ECO:0000256" key="1">
    <source>
        <dbReference type="SAM" id="MobiDB-lite"/>
    </source>
</evidence>
<sequence length="510" mass="54581">MSADDQVFLDVLSAIPNDIKRYSTEVADFVDKHVEVAAGMLREQLSTADWIPESFRPRPLPPTPSAQLLPLSAYERLEGWVLRHKFLTGLIVLGAGTAAYRTYHKQYNHKPRRARRSRNGGRVEVVVIAGKPSLPLVKSLALDLERRGHIVFIVCNSVEEDAIVQSMQRSDIKPLAMDIADPPLAGASIERFAQYLHAPHPPTSKSKPIHLSLKAVILVPSVTYQTSPIATIPPSSFADLFHTHLLHPILTIQSFLPLLTARPSPPPVSPATAAGATPAPSPTATSHNQGPPKVIVFTPSIVSSINPPFHAPEATVCSALSAFTEVLTAELRPLSIPVTHVQLGTFDLSDFTPALKAGAAAASRAAGLLTGPDPAESSWPESARNAYGRNYTAQSTSVIGTGTAVRGLRGTSLRELHTTVFDIISADPARGGPPESVRVGLGADLYGFVGRWVPRGLVAWMMGVRKVDNLAAWQPSPSMSGTPRSGSESGEFVAVPGGDSSFVTEHDVWK</sequence>
<gene>
    <name evidence="3" type="primary">20340829</name>
    <name evidence="2" type="ORF">GGTG_00371</name>
</gene>
<dbReference type="VEuPathDB" id="FungiDB:GGTG_00371"/>
<proteinExistence type="predicted"/>
<feature type="region of interest" description="Disordered" evidence="1">
    <location>
        <begin position="474"/>
        <end position="510"/>
    </location>
</feature>
<evidence type="ECO:0000313" key="4">
    <source>
        <dbReference type="Proteomes" id="UP000006039"/>
    </source>
</evidence>
<evidence type="ECO:0000313" key="2">
    <source>
        <dbReference type="EMBL" id="EJT80371.1"/>
    </source>
</evidence>
<dbReference type="GeneID" id="20340829"/>
<feature type="region of interest" description="Disordered" evidence="1">
    <location>
        <begin position="266"/>
        <end position="290"/>
    </location>
</feature>
<dbReference type="Gene3D" id="3.40.50.720">
    <property type="entry name" value="NAD(P)-binding Rossmann-like Domain"/>
    <property type="match status" value="1"/>
</dbReference>
<reference evidence="4" key="1">
    <citation type="submission" date="2010-07" db="EMBL/GenBank/DDBJ databases">
        <title>The genome sequence of Gaeumannomyces graminis var. tritici strain R3-111a-1.</title>
        <authorList>
            <consortium name="The Broad Institute Genome Sequencing Platform"/>
            <person name="Ma L.-J."/>
            <person name="Dead R."/>
            <person name="Young S."/>
            <person name="Zeng Q."/>
            <person name="Koehrsen M."/>
            <person name="Alvarado L."/>
            <person name="Berlin A."/>
            <person name="Chapman S.B."/>
            <person name="Chen Z."/>
            <person name="Freedman E."/>
            <person name="Gellesch M."/>
            <person name="Goldberg J."/>
            <person name="Griggs A."/>
            <person name="Gujja S."/>
            <person name="Heilman E.R."/>
            <person name="Heiman D."/>
            <person name="Hepburn T."/>
            <person name="Howarth C."/>
            <person name="Jen D."/>
            <person name="Larson L."/>
            <person name="Mehta T."/>
            <person name="Neiman D."/>
            <person name="Pearson M."/>
            <person name="Roberts A."/>
            <person name="Saif S."/>
            <person name="Shea T."/>
            <person name="Shenoy N."/>
            <person name="Sisk P."/>
            <person name="Stolte C."/>
            <person name="Sykes S."/>
            <person name="Walk T."/>
            <person name="White J."/>
            <person name="Yandava C."/>
            <person name="Haas B."/>
            <person name="Nusbaum C."/>
            <person name="Birren B."/>
        </authorList>
    </citation>
    <scope>NUCLEOTIDE SEQUENCE [LARGE SCALE GENOMIC DNA]</scope>
    <source>
        <strain evidence="4">R3-111a-1</strain>
    </source>
</reference>
<reference evidence="3" key="4">
    <citation type="journal article" date="2015" name="G3 (Bethesda)">
        <title>Genome sequences of three phytopathogenic species of the Magnaporthaceae family of fungi.</title>
        <authorList>
            <person name="Okagaki L.H."/>
            <person name="Nunes C.C."/>
            <person name="Sailsbery J."/>
            <person name="Clay B."/>
            <person name="Brown D."/>
            <person name="John T."/>
            <person name="Oh Y."/>
            <person name="Young N."/>
            <person name="Fitzgerald M."/>
            <person name="Haas B.J."/>
            <person name="Zeng Q."/>
            <person name="Young S."/>
            <person name="Adiconis X."/>
            <person name="Fan L."/>
            <person name="Levin J.Z."/>
            <person name="Mitchell T.K."/>
            <person name="Okubara P.A."/>
            <person name="Farman M.L."/>
            <person name="Kohn L.M."/>
            <person name="Birren B."/>
            <person name="Ma L.-J."/>
            <person name="Dean R.A."/>
        </authorList>
    </citation>
    <scope>NUCLEOTIDE SEQUENCE</scope>
    <source>
        <strain evidence="3">R3-111a-1</strain>
    </source>
</reference>
<dbReference type="PANTHER" id="PTHR43313">
    <property type="entry name" value="SHORT-CHAIN DEHYDROGENASE/REDUCTASE FAMILY 9C"/>
    <property type="match status" value="1"/>
</dbReference>
<protein>
    <recommendedName>
        <fullName evidence="5">DUF1776 family protein</fullName>
    </recommendedName>
</protein>
<dbReference type="InterPro" id="IPR036291">
    <property type="entry name" value="NAD(P)-bd_dom_sf"/>
</dbReference>
<feature type="compositionally biased region" description="Polar residues" evidence="1">
    <location>
        <begin position="475"/>
        <end position="488"/>
    </location>
</feature>
<dbReference type="HOGENOM" id="CLU_022136_0_0_1"/>